<evidence type="ECO:0000256" key="4">
    <source>
        <dbReference type="ARBA" id="ARBA00012033"/>
    </source>
</evidence>
<dbReference type="InterPro" id="IPR009075">
    <property type="entry name" value="AcylCo_DH/oxidase_C"/>
</dbReference>
<evidence type="ECO:0000256" key="6">
    <source>
        <dbReference type="ARBA" id="ARBA00020144"/>
    </source>
</evidence>
<feature type="domain" description="Acyl-CoA dehydrogenase/oxidase N-terminal" evidence="15">
    <location>
        <begin position="124"/>
        <end position="230"/>
    </location>
</feature>
<evidence type="ECO:0000259" key="15">
    <source>
        <dbReference type="Pfam" id="PF02771"/>
    </source>
</evidence>
<dbReference type="Pfam" id="PF02770">
    <property type="entry name" value="Acyl-CoA_dh_M"/>
    <property type="match status" value="1"/>
</dbReference>
<evidence type="ECO:0000256" key="10">
    <source>
        <dbReference type="ARBA" id="ARBA00047882"/>
    </source>
</evidence>
<keyword evidence="12" id="KW-0472">Membrane</keyword>
<dbReference type="AlphaFoldDB" id="A0A3C1KNN7"/>
<evidence type="ECO:0000259" key="13">
    <source>
        <dbReference type="Pfam" id="PF00441"/>
    </source>
</evidence>
<dbReference type="Pfam" id="PF02771">
    <property type="entry name" value="Acyl-CoA_dh_N"/>
    <property type="match status" value="1"/>
</dbReference>
<evidence type="ECO:0000256" key="8">
    <source>
        <dbReference type="ARBA" id="ARBA00022827"/>
    </source>
</evidence>
<dbReference type="PANTHER" id="PTHR48083">
    <property type="entry name" value="MEDIUM-CHAIN SPECIFIC ACYL-COA DEHYDROGENASE, MITOCHONDRIAL-RELATED"/>
    <property type="match status" value="1"/>
</dbReference>
<dbReference type="UniPathway" id="UPA00659"/>
<dbReference type="SUPFAM" id="SSF56645">
    <property type="entry name" value="Acyl-CoA dehydrogenase NM domain-like"/>
    <property type="match status" value="1"/>
</dbReference>
<comment type="catalytic activity">
    <reaction evidence="11">
        <text>a long-chain 2,3-saturated fatty acyl-CoA + oxidized [electron-transfer flavoprotein] + H(+) = a long-chain (2E)-enoyl-CoA + reduced [electron-transfer flavoprotein]</text>
        <dbReference type="Rhea" id="RHEA:17721"/>
        <dbReference type="Rhea" id="RHEA-COMP:10685"/>
        <dbReference type="Rhea" id="RHEA-COMP:10686"/>
        <dbReference type="ChEBI" id="CHEBI:15378"/>
        <dbReference type="ChEBI" id="CHEBI:57692"/>
        <dbReference type="ChEBI" id="CHEBI:58307"/>
        <dbReference type="ChEBI" id="CHEBI:83721"/>
        <dbReference type="ChEBI" id="CHEBI:83727"/>
        <dbReference type="EC" id="1.3.8.8"/>
    </reaction>
</comment>
<sequence>MLLSIVLFILLVLTVLLLRPSLATGSVLVGLGTLLLSLGEGGMWFIFLPTLAVLLVLNVESWRREYLVAPVYKLLRKAMPPMSSTEREALEAGTTGWDKSLFSGQPDWQVFAATHPPALSEREQAFLDNEVDTLCSMITEWDVHQRQDLSPEVWSYLREKGFFGLIIPEEFGGRDFSPYAQSRIMGKLASRSITAAVTAMVPNSLGPGELLVKYGTEAQKQRWLPGLADGSELPCFGLTGPEVGSDAGAIPDLGVVCKGDFEGEEVIGLRLNFHKRWITLAPVATVVGLAFKLEDPEGLLGDPEKTDYGITCALLPATHPGVEIGRRHNPGAPFMNGPIQGHDVFIPVDWIIGGPAMAGKGWRMLIECLGAGRGVSLPALSTASGAMCYLMVGAYARIRRQFNMEVGKFEGVQEATAEIASGAYTLEALRELITRSLEDGTPSVMTAMAKYHATELMRTLVNHGMDVVGGRGIQLGPRNFLAAGYHALPVAITVEGANILTRSLMIFGQGAMRCHPYLFDEMQTLEAKEEHEGLRAFEPLLMSHLGHAGSNFARLLMLGLSGAHFSGVPSGADDFSKRWYQRINHLSAALAICADVALGVLGGDLKRRELLSARLGDLHSQLLIASSLLKFHATQPRSKEADAHAAYALQRSLHLAQEALIAYCANFQPRALGLALRALCLPLGRIYPAPNDAMVRDLGDLIMAPNPVRGTLSERVYLSIDPEDAVGRVESTYQMLLAVEKPFVALQKAWSKGELEADTLDEALQEAVAKQVIRAEDVEPLREYDARRRDCVLTDHFEALL</sequence>
<keyword evidence="9" id="KW-0560">Oxidoreductase</keyword>
<organism evidence="17 18">
    <name type="scientific">Haliea salexigens</name>
    <dbReference type="NCBI Taxonomy" id="287487"/>
    <lineage>
        <taxon>Bacteria</taxon>
        <taxon>Pseudomonadati</taxon>
        <taxon>Pseudomonadota</taxon>
        <taxon>Gammaproteobacteria</taxon>
        <taxon>Cellvibrionales</taxon>
        <taxon>Halieaceae</taxon>
        <taxon>Haliea</taxon>
    </lineage>
</organism>
<feature type="transmembrane region" description="Helical" evidence="12">
    <location>
        <begin position="41"/>
        <end position="59"/>
    </location>
</feature>
<feature type="domain" description="Acyl-CoA dehydrogenase/oxidase C-terminal" evidence="13">
    <location>
        <begin position="359"/>
        <end position="498"/>
    </location>
</feature>
<dbReference type="Gene3D" id="2.40.110.10">
    <property type="entry name" value="Butyryl-CoA Dehydrogenase, subunit A, domain 2"/>
    <property type="match status" value="1"/>
</dbReference>
<dbReference type="GO" id="GO:0070991">
    <property type="term" value="F:medium-chain fatty acyl-CoA dehydrogenase activity"/>
    <property type="evidence" value="ECO:0007669"/>
    <property type="project" value="UniProtKB-EC"/>
</dbReference>
<dbReference type="InterPro" id="IPR046373">
    <property type="entry name" value="Acyl-CoA_Oxase/DH_mid-dom_sf"/>
</dbReference>
<dbReference type="PANTHER" id="PTHR48083:SF33">
    <property type="entry name" value="ACYL-COENZYME A DEHYDROGENASE"/>
    <property type="match status" value="1"/>
</dbReference>
<dbReference type="SUPFAM" id="SSF47203">
    <property type="entry name" value="Acyl-CoA dehydrogenase C-terminal domain-like"/>
    <property type="match status" value="1"/>
</dbReference>
<evidence type="ECO:0000256" key="9">
    <source>
        <dbReference type="ARBA" id="ARBA00023002"/>
    </source>
</evidence>
<dbReference type="STRING" id="1121937.GCA_000423125_00467"/>
<evidence type="ECO:0000259" key="14">
    <source>
        <dbReference type="Pfam" id="PF02770"/>
    </source>
</evidence>
<dbReference type="Gene3D" id="1.20.140.10">
    <property type="entry name" value="Butyryl-CoA Dehydrogenase, subunit A, domain 3"/>
    <property type="match status" value="1"/>
</dbReference>
<name>A0A3C1KNN7_9GAMM</name>
<keyword evidence="12" id="KW-0812">Transmembrane</keyword>
<accession>A0A3C1KNN7</accession>
<proteinExistence type="inferred from homology"/>
<comment type="catalytic activity">
    <reaction evidence="10">
        <text>a medium-chain 2,3-saturated fatty acyl-CoA + oxidized [electron-transfer flavoprotein] + H(+) = a medium-chain (2E)-enoyl-CoA + reduced [electron-transfer flavoprotein]</text>
        <dbReference type="Rhea" id="RHEA:14477"/>
        <dbReference type="Rhea" id="RHEA-COMP:10685"/>
        <dbReference type="Rhea" id="RHEA-COMP:10686"/>
        <dbReference type="ChEBI" id="CHEBI:15378"/>
        <dbReference type="ChEBI" id="CHEBI:57692"/>
        <dbReference type="ChEBI" id="CHEBI:58307"/>
        <dbReference type="ChEBI" id="CHEBI:83723"/>
        <dbReference type="ChEBI" id="CHEBI:83726"/>
        <dbReference type="EC" id="1.3.8.7"/>
    </reaction>
</comment>
<dbReference type="InterPro" id="IPR006091">
    <property type="entry name" value="Acyl-CoA_Oxase/DH_mid-dom"/>
</dbReference>
<dbReference type="InterPro" id="IPR050741">
    <property type="entry name" value="Acyl-CoA_dehydrogenase"/>
</dbReference>
<evidence type="ECO:0000256" key="5">
    <source>
        <dbReference type="ARBA" id="ARBA00012040"/>
    </source>
</evidence>
<dbReference type="GO" id="GO:0004466">
    <property type="term" value="F:long-chain fatty acyl-CoA dehydrogenase activity"/>
    <property type="evidence" value="ECO:0007669"/>
    <property type="project" value="UniProtKB-EC"/>
</dbReference>
<dbReference type="NCBIfam" id="NF009586">
    <property type="entry name" value="PRK13026.1"/>
    <property type="match status" value="1"/>
</dbReference>
<reference evidence="17 18" key="1">
    <citation type="journal article" date="2018" name="Nat. Biotechnol.">
        <title>A standardized bacterial taxonomy based on genome phylogeny substantially revises the tree of life.</title>
        <authorList>
            <person name="Parks D.H."/>
            <person name="Chuvochina M."/>
            <person name="Waite D.W."/>
            <person name="Rinke C."/>
            <person name="Skarshewski A."/>
            <person name="Chaumeil P.A."/>
            <person name="Hugenholtz P."/>
        </authorList>
    </citation>
    <scope>NUCLEOTIDE SEQUENCE [LARGE SCALE GENOMIC DNA]</scope>
    <source>
        <strain evidence="17">UBA9158</strain>
    </source>
</reference>
<feature type="domain" description="Acyl-CoA dehydrogenase C-terminal bacterial-type" evidence="16">
    <location>
        <begin position="512"/>
        <end position="797"/>
    </location>
</feature>
<dbReference type="GO" id="GO:0050660">
    <property type="term" value="F:flavin adenine dinucleotide binding"/>
    <property type="evidence" value="ECO:0007669"/>
    <property type="project" value="InterPro"/>
</dbReference>
<keyword evidence="7" id="KW-0285">Flavoprotein</keyword>
<dbReference type="Pfam" id="PF00441">
    <property type="entry name" value="Acyl-CoA_dh_1"/>
    <property type="match status" value="1"/>
</dbReference>
<dbReference type="GO" id="GO:0005737">
    <property type="term" value="C:cytoplasm"/>
    <property type="evidence" value="ECO:0007669"/>
    <property type="project" value="TreeGrafter"/>
</dbReference>
<dbReference type="GO" id="GO:0033539">
    <property type="term" value="P:fatty acid beta-oxidation using acyl-CoA dehydrogenase"/>
    <property type="evidence" value="ECO:0007669"/>
    <property type="project" value="InterPro"/>
</dbReference>
<comment type="similarity">
    <text evidence="3">Belongs to the acyl-CoA dehydrogenase family.</text>
</comment>
<dbReference type="InterPro" id="IPR009100">
    <property type="entry name" value="AcylCoA_DH/oxidase_NM_dom_sf"/>
</dbReference>
<dbReference type="Proteomes" id="UP000259273">
    <property type="component" value="Unassembled WGS sequence"/>
</dbReference>
<keyword evidence="12" id="KW-1133">Transmembrane helix</keyword>
<comment type="cofactor">
    <cofactor evidence="1">
        <name>FAD</name>
        <dbReference type="ChEBI" id="CHEBI:57692"/>
    </cofactor>
</comment>
<evidence type="ECO:0000256" key="11">
    <source>
        <dbReference type="ARBA" id="ARBA00049247"/>
    </source>
</evidence>
<evidence type="ECO:0000313" key="18">
    <source>
        <dbReference type="Proteomes" id="UP000259273"/>
    </source>
</evidence>
<dbReference type="EMBL" id="DMND01000152">
    <property type="protein sequence ID" value="HAN28310.1"/>
    <property type="molecule type" value="Genomic_DNA"/>
</dbReference>
<comment type="pathway">
    <text evidence="2">Lipid metabolism; fatty acid beta-oxidation.</text>
</comment>
<evidence type="ECO:0000256" key="3">
    <source>
        <dbReference type="ARBA" id="ARBA00009347"/>
    </source>
</evidence>
<protein>
    <recommendedName>
        <fullName evidence="6">Acyl-coenzyme A dehydrogenase</fullName>
        <ecNumber evidence="4">1.3.8.7</ecNumber>
        <ecNumber evidence="5">1.3.8.8</ecNumber>
    </recommendedName>
</protein>
<dbReference type="CDD" id="cd00567">
    <property type="entry name" value="ACAD"/>
    <property type="match status" value="1"/>
</dbReference>
<keyword evidence="8" id="KW-0274">FAD</keyword>
<evidence type="ECO:0000313" key="17">
    <source>
        <dbReference type="EMBL" id="HAN28310.1"/>
    </source>
</evidence>
<evidence type="ECO:0000256" key="7">
    <source>
        <dbReference type="ARBA" id="ARBA00022630"/>
    </source>
</evidence>
<dbReference type="EC" id="1.3.8.7" evidence="4"/>
<dbReference type="NCBIfam" id="NF007000">
    <property type="entry name" value="PRK09463.1"/>
    <property type="match status" value="1"/>
</dbReference>
<dbReference type="InterPro" id="IPR013786">
    <property type="entry name" value="AcylCoA_DH/ox_N"/>
</dbReference>
<dbReference type="InterPro" id="IPR037069">
    <property type="entry name" value="AcylCoA_DH/ox_N_sf"/>
</dbReference>
<dbReference type="EC" id="1.3.8.8" evidence="5"/>
<feature type="domain" description="Acyl-CoA oxidase/dehydrogenase middle" evidence="14">
    <location>
        <begin position="235"/>
        <end position="333"/>
    </location>
</feature>
<dbReference type="Pfam" id="PF09317">
    <property type="entry name" value="ACDH_C"/>
    <property type="match status" value="1"/>
</dbReference>
<dbReference type="InterPro" id="IPR015396">
    <property type="entry name" value="FadE_C"/>
</dbReference>
<evidence type="ECO:0000256" key="1">
    <source>
        <dbReference type="ARBA" id="ARBA00001974"/>
    </source>
</evidence>
<gene>
    <name evidence="17" type="ORF">DCP75_11440</name>
</gene>
<evidence type="ECO:0000259" key="16">
    <source>
        <dbReference type="Pfam" id="PF09317"/>
    </source>
</evidence>
<evidence type="ECO:0000256" key="2">
    <source>
        <dbReference type="ARBA" id="ARBA00005005"/>
    </source>
</evidence>
<comment type="caution">
    <text evidence="17">The sequence shown here is derived from an EMBL/GenBank/DDBJ whole genome shotgun (WGS) entry which is preliminary data.</text>
</comment>
<dbReference type="Gene3D" id="1.10.540.10">
    <property type="entry name" value="Acyl-CoA dehydrogenase/oxidase, N-terminal domain"/>
    <property type="match status" value="1"/>
</dbReference>
<evidence type="ECO:0000256" key="12">
    <source>
        <dbReference type="SAM" id="Phobius"/>
    </source>
</evidence>
<dbReference type="InterPro" id="IPR036250">
    <property type="entry name" value="AcylCo_DH-like_C"/>
</dbReference>